<organism evidence="2 3">
    <name type="scientific">Desulfonema magnum</name>
    <dbReference type="NCBI Taxonomy" id="45655"/>
    <lineage>
        <taxon>Bacteria</taxon>
        <taxon>Pseudomonadati</taxon>
        <taxon>Thermodesulfobacteriota</taxon>
        <taxon>Desulfobacteria</taxon>
        <taxon>Desulfobacterales</taxon>
        <taxon>Desulfococcaceae</taxon>
        <taxon>Desulfonema</taxon>
    </lineage>
</organism>
<evidence type="ECO:0000259" key="1">
    <source>
        <dbReference type="Pfam" id="PF13614"/>
    </source>
</evidence>
<dbReference type="Gene3D" id="3.40.50.300">
    <property type="entry name" value="P-loop containing nucleotide triphosphate hydrolases"/>
    <property type="match status" value="1"/>
</dbReference>
<sequence length="331" mass="36707">MKNNNSKPPKYLISTSEFGEYTGQTANDVANFFGEKELVRLSGSRLGIPSQLAKVYLALKEGVDYGFKVLAHINLKGGVGKTTSTISAATRAVQYGFRTCILDMDSQGSASLAFDMVPEDDDPIFFDVWQNPGEMVMGSLKKIQENLYILPSSLDNGLLDVNLINPVSQKNAVHGVCEELKANGFDLILIDCPPSLGTAVISTICAADIIVIPVCSDKFSFKGLKLTLNEIFSIHEAFNLEKPEIKILYTKFDRRLKISTNAWNRLSSDYKEYLIPCPIRTSAEFSKSLEKKQTVFASSKKSKAKADYDSYVRYALKLKGHQNDRKARDKG</sequence>
<dbReference type="RefSeq" id="WP_207683100.1">
    <property type="nucleotide sequence ID" value="NZ_CP061800.1"/>
</dbReference>
<proteinExistence type="predicted"/>
<gene>
    <name evidence="2" type="ORF">dnm_042970</name>
</gene>
<dbReference type="InterPro" id="IPR025669">
    <property type="entry name" value="AAA_dom"/>
</dbReference>
<dbReference type="EMBL" id="CP061800">
    <property type="protein sequence ID" value="QTA88255.1"/>
    <property type="molecule type" value="Genomic_DNA"/>
</dbReference>
<dbReference type="KEGG" id="dmm:dnm_042970"/>
<evidence type="ECO:0000313" key="3">
    <source>
        <dbReference type="Proteomes" id="UP000663722"/>
    </source>
</evidence>
<feature type="domain" description="AAA" evidence="1">
    <location>
        <begin position="68"/>
        <end position="239"/>
    </location>
</feature>
<dbReference type="AlphaFoldDB" id="A0A975BNP2"/>
<dbReference type="InterPro" id="IPR027417">
    <property type="entry name" value="P-loop_NTPase"/>
</dbReference>
<dbReference type="Proteomes" id="UP000663722">
    <property type="component" value="Chromosome"/>
</dbReference>
<name>A0A975BNP2_9BACT</name>
<evidence type="ECO:0000313" key="2">
    <source>
        <dbReference type="EMBL" id="QTA88255.1"/>
    </source>
</evidence>
<keyword evidence="3" id="KW-1185">Reference proteome</keyword>
<dbReference type="CDD" id="cd02042">
    <property type="entry name" value="ParAB_family"/>
    <property type="match status" value="1"/>
</dbReference>
<dbReference type="Pfam" id="PF13614">
    <property type="entry name" value="AAA_31"/>
    <property type="match status" value="1"/>
</dbReference>
<reference evidence="2" key="1">
    <citation type="journal article" date="2021" name="Microb. Physiol.">
        <title>Proteogenomic Insights into the Physiology of Marine, Sulfate-Reducing, Filamentous Desulfonema limicola and Desulfonema magnum.</title>
        <authorList>
            <person name="Schnaars V."/>
            <person name="Wohlbrand L."/>
            <person name="Scheve S."/>
            <person name="Hinrichs C."/>
            <person name="Reinhardt R."/>
            <person name="Rabus R."/>
        </authorList>
    </citation>
    <scope>NUCLEOTIDE SEQUENCE</scope>
    <source>
        <strain evidence="2">4be13</strain>
    </source>
</reference>
<dbReference type="InterPro" id="IPR050678">
    <property type="entry name" value="DNA_Partitioning_ATPase"/>
</dbReference>
<accession>A0A975BNP2</accession>
<dbReference type="SUPFAM" id="SSF52540">
    <property type="entry name" value="P-loop containing nucleoside triphosphate hydrolases"/>
    <property type="match status" value="1"/>
</dbReference>
<dbReference type="PANTHER" id="PTHR13696">
    <property type="entry name" value="P-LOOP CONTAINING NUCLEOSIDE TRIPHOSPHATE HYDROLASE"/>
    <property type="match status" value="1"/>
</dbReference>
<protein>
    <submittedName>
        <fullName evidence="2">AAA ATPase-like domain-containing protein</fullName>
    </submittedName>
</protein>
<dbReference type="PANTHER" id="PTHR13696:SF99">
    <property type="entry name" value="COBYRINIC ACID AC-DIAMIDE SYNTHASE"/>
    <property type="match status" value="1"/>
</dbReference>